<dbReference type="Gene3D" id="1.25.40.20">
    <property type="entry name" value="Ankyrin repeat-containing domain"/>
    <property type="match status" value="1"/>
</dbReference>
<name>A0ABP1PKZ4_9HEXA</name>
<dbReference type="SMART" id="SM00220">
    <property type="entry name" value="S_TKc"/>
    <property type="match status" value="1"/>
</dbReference>
<comment type="caution">
    <text evidence="5">The sequence shown here is derived from an EMBL/GenBank/DDBJ whole genome shotgun (WGS) entry which is preliminary data.</text>
</comment>
<dbReference type="InterPro" id="IPR002110">
    <property type="entry name" value="Ankyrin_rpt"/>
</dbReference>
<evidence type="ECO:0000256" key="2">
    <source>
        <dbReference type="SAM" id="MobiDB-lite"/>
    </source>
</evidence>
<dbReference type="InterPro" id="IPR001315">
    <property type="entry name" value="CARD"/>
</dbReference>
<evidence type="ECO:0000313" key="5">
    <source>
        <dbReference type="EMBL" id="CAL8069950.1"/>
    </source>
</evidence>
<dbReference type="PANTHER" id="PTHR13954:SF6">
    <property type="entry name" value="NON-SPECIFIC SERINE_THREONINE PROTEIN KINASE"/>
    <property type="match status" value="1"/>
</dbReference>
<dbReference type="EMBL" id="CAXLJM020000004">
    <property type="protein sequence ID" value="CAL8069950.1"/>
    <property type="molecule type" value="Genomic_DNA"/>
</dbReference>
<dbReference type="Gene3D" id="1.10.533.10">
    <property type="entry name" value="Death Domain, Fas"/>
    <property type="match status" value="1"/>
</dbReference>
<feature type="repeat" description="ANK" evidence="1">
    <location>
        <begin position="884"/>
        <end position="918"/>
    </location>
</feature>
<feature type="compositionally biased region" description="Basic and acidic residues" evidence="2">
    <location>
        <begin position="508"/>
        <end position="517"/>
    </location>
</feature>
<gene>
    <name evidence="5" type="ORF">ODALV1_LOCUS1003</name>
</gene>
<keyword evidence="6" id="KW-1185">Reference proteome</keyword>
<dbReference type="InterPro" id="IPR011029">
    <property type="entry name" value="DEATH-like_dom_sf"/>
</dbReference>
<dbReference type="InterPro" id="IPR011009">
    <property type="entry name" value="Kinase-like_dom_sf"/>
</dbReference>
<dbReference type="PANTHER" id="PTHR13954">
    <property type="entry name" value="IRE1-RELATED"/>
    <property type="match status" value="1"/>
</dbReference>
<dbReference type="Gene3D" id="1.10.510.10">
    <property type="entry name" value="Transferase(Phosphotransferase) domain 1"/>
    <property type="match status" value="1"/>
</dbReference>
<feature type="repeat" description="ANK" evidence="1">
    <location>
        <begin position="703"/>
        <end position="740"/>
    </location>
</feature>
<dbReference type="InterPro" id="IPR036770">
    <property type="entry name" value="Ankyrin_rpt-contain_sf"/>
</dbReference>
<dbReference type="PROSITE" id="PS50088">
    <property type="entry name" value="ANK_REPEAT"/>
    <property type="match status" value="4"/>
</dbReference>
<accession>A0ABP1PKZ4</accession>
<organism evidence="5 6">
    <name type="scientific">Orchesella dallaii</name>
    <dbReference type="NCBI Taxonomy" id="48710"/>
    <lineage>
        <taxon>Eukaryota</taxon>
        <taxon>Metazoa</taxon>
        <taxon>Ecdysozoa</taxon>
        <taxon>Arthropoda</taxon>
        <taxon>Hexapoda</taxon>
        <taxon>Collembola</taxon>
        <taxon>Entomobryomorpha</taxon>
        <taxon>Entomobryoidea</taxon>
        <taxon>Orchesellidae</taxon>
        <taxon>Orchesellinae</taxon>
        <taxon>Orchesella</taxon>
    </lineage>
</organism>
<proteinExistence type="predicted"/>
<dbReference type="InterPro" id="IPR008271">
    <property type="entry name" value="Ser/Thr_kinase_AS"/>
</dbReference>
<dbReference type="InterPro" id="IPR045133">
    <property type="entry name" value="IRE1/2-like"/>
</dbReference>
<dbReference type="SMART" id="SM00248">
    <property type="entry name" value="ANK"/>
    <property type="match status" value="8"/>
</dbReference>
<dbReference type="PROSITE" id="PS50011">
    <property type="entry name" value="PROTEIN_KINASE_DOM"/>
    <property type="match status" value="1"/>
</dbReference>
<protein>
    <submittedName>
        <fullName evidence="5">Uncharacterized protein</fullName>
    </submittedName>
</protein>
<feature type="repeat" description="ANK" evidence="1">
    <location>
        <begin position="817"/>
        <end position="850"/>
    </location>
</feature>
<dbReference type="PROSITE" id="PS50209">
    <property type="entry name" value="CARD"/>
    <property type="match status" value="1"/>
</dbReference>
<dbReference type="SUPFAM" id="SSF48403">
    <property type="entry name" value="Ankyrin repeat"/>
    <property type="match status" value="1"/>
</dbReference>
<feature type="repeat" description="ANK" evidence="1">
    <location>
        <begin position="851"/>
        <end position="883"/>
    </location>
</feature>
<dbReference type="Pfam" id="PF12796">
    <property type="entry name" value="Ank_2"/>
    <property type="match status" value="2"/>
</dbReference>
<dbReference type="PROSITE" id="PS50297">
    <property type="entry name" value="ANK_REP_REGION"/>
    <property type="match status" value="2"/>
</dbReference>
<evidence type="ECO:0000313" key="6">
    <source>
        <dbReference type="Proteomes" id="UP001642540"/>
    </source>
</evidence>
<dbReference type="Proteomes" id="UP001642540">
    <property type="component" value="Unassembled WGS sequence"/>
</dbReference>
<dbReference type="Gene3D" id="3.30.200.20">
    <property type="entry name" value="Phosphorylase Kinase, domain 1"/>
    <property type="match status" value="1"/>
</dbReference>
<feature type="domain" description="Protein kinase" evidence="3">
    <location>
        <begin position="123"/>
        <end position="385"/>
    </location>
</feature>
<evidence type="ECO:0000259" key="4">
    <source>
        <dbReference type="PROSITE" id="PS50209"/>
    </source>
</evidence>
<evidence type="ECO:0000259" key="3">
    <source>
        <dbReference type="PROSITE" id="PS50011"/>
    </source>
</evidence>
<dbReference type="InterPro" id="IPR000719">
    <property type="entry name" value="Prot_kinase_dom"/>
</dbReference>
<dbReference type="SUPFAM" id="SSF56112">
    <property type="entry name" value="Protein kinase-like (PK-like)"/>
    <property type="match status" value="1"/>
</dbReference>
<dbReference type="PROSITE" id="PS00108">
    <property type="entry name" value="PROTEIN_KINASE_ST"/>
    <property type="match status" value="1"/>
</dbReference>
<keyword evidence="1" id="KW-0040">ANK repeat</keyword>
<dbReference type="Pfam" id="PF00069">
    <property type="entry name" value="Pkinase"/>
    <property type="match status" value="1"/>
</dbReference>
<evidence type="ECO:0000256" key="1">
    <source>
        <dbReference type="PROSITE-ProRule" id="PRU00023"/>
    </source>
</evidence>
<sequence>MEEWERKLIRENLTQLTNLTVCNTGLLTRLEERGVLGKDDVEQLCLLRKTSSEKVKELYFYFENLPGKTAREKAKELYDVIVTRTNGFNNLVDALEKTQQSGALHILTRGREPSLNEIHELSYDNTKELGRGSYGTVVCRGKLGNRFVAVKIVHSNLLGGIQQVLHEVKVLQHCDAHENVVRYFGTKQIGDIILIALELCDSSLKEWVATNTIDRLIPPVEVLRQITTGLAWLHSQNIVHRDLKPENILLVSHVNKVKLADFGLSRQMMDGNSFVATSNTGGTPGWMAPEILVCMAEGYQNQCKFTYASDVFSLGCVYYYVLTDGKYAFGDAFRCQGNILDGRSMMMHEHVNHGCSMNILFINSMISSDPKSRPKCESLFGFPLFWSENERMAFLENMFETVAKELENLKIEVCCKFDHFGEIKVLEKMGYDYTRCRCMVALLFVESSKGGFREEEHVGMESVINYVRTSKPRTEMNKSICRGKDVKNGETDDDEMSFGDKLAQQSSGEKDTQAEEKKRDKIMKIVDEVKELDFTLKAGQDRLFKIVKSEDLCIIKHVLEFARTKFNITEMFKEEEMDRVEIGGVKLSLLHVAVMYRGYDVVEYLLNQQAFWKVLDKPIIKNTLVYCCIDDIYIVDAEKFKEKCMILELLFNKNPTLIEYRKWGSIYTPLQLATCWKFTNGKQVEFIKTLLRAKANVNATGEYGQTLLHLAVEDENPPENVMEIIQLLIEHDADPDVKDSFGRTFLHDAVINVPPRIFHEIIVYLVSIQRTNSFNIPDNDGLRVLHVAVRSMKGDPLEETLQLLKTHRVNFKARDSDGDSPIFLAIGGGRSESFLNTLIRFGADWTIKNKKNETALHKAAYSDNLSALKLFIRLNCDVNAKTNYGNTPLHFAIKRYKPFHDIINELVINGADPSLKKMFWFGKSPIDYAKEKLEEGKIEQRTLDLLVNAKRK</sequence>
<reference evidence="5 6" key="1">
    <citation type="submission" date="2024-08" db="EMBL/GenBank/DDBJ databases">
        <authorList>
            <person name="Cucini C."/>
            <person name="Frati F."/>
        </authorList>
    </citation>
    <scope>NUCLEOTIDE SEQUENCE [LARGE SCALE GENOMIC DNA]</scope>
</reference>
<feature type="region of interest" description="Disordered" evidence="2">
    <location>
        <begin position="483"/>
        <end position="517"/>
    </location>
</feature>
<feature type="domain" description="CARD" evidence="4">
    <location>
        <begin position="1"/>
        <end position="84"/>
    </location>
</feature>